<name>A0A3L6TG24_PANMI</name>
<gene>
    <name evidence="4" type="ORF">C2845_PM03G23940</name>
</gene>
<evidence type="ECO:0000256" key="2">
    <source>
        <dbReference type="ARBA" id="ARBA00023004"/>
    </source>
</evidence>
<reference evidence="5" key="1">
    <citation type="journal article" date="2019" name="Nat. Commun.">
        <title>The genome of broomcorn millet.</title>
        <authorList>
            <person name="Zou C."/>
            <person name="Miki D."/>
            <person name="Li D."/>
            <person name="Tang Q."/>
            <person name="Xiao L."/>
            <person name="Rajput S."/>
            <person name="Deng P."/>
            <person name="Jia W."/>
            <person name="Huang R."/>
            <person name="Zhang M."/>
            <person name="Sun Y."/>
            <person name="Hu J."/>
            <person name="Fu X."/>
            <person name="Schnable P.S."/>
            <person name="Li F."/>
            <person name="Zhang H."/>
            <person name="Feng B."/>
            <person name="Zhu X."/>
            <person name="Liu R."/>
            <person name="Schnable J.C."/>
            <person name="Zhu J.-K."/>
            <person name="Zhang H."/>
        </authorList>
    </citation>
    <scope>NUCLEOTIDE SEQUENCE [LARGE SCALE GENOMIC DNA]</scope>
</reference>
<comment type="caution">
    <text evidence="4">The sequence shown here is derived from an EMBL/GenBank/DDBJ whole genome shotgun (WGS) entry which is preliminary data.</text>
</comment>
<feature type="domain" description="Isopenicillin N synthase-like Fe(2+) 2OG dioxygenase" evidence="3">
    <location>
        <begin position="1"/>
        <end position="32"/>
    </location>
</feature>
<dbReference type="Gene3D" id="2.60.120.330">
    <property type="entry name" value="B-lactam Antibiotic, Isopenicillin N Synthase, Chain"/>
    <property type="match status" value="1"/>
</dbReference>
<dbReference type="InterPro" id="IPR044861">
    <property type="entry name" value="IPNS-like_FE2OG_OXY"/>
</dbReference>
<dbReference type="PANTHER" id="PTHR47991">
    <property type="entry name" value="OXOGLUTARATE/IRON-DEPENDENT DIOXYGENASE"/>
    <property type="match status" value="1"/>
</dbReference>
<accession>A0A3L6TG24</accession>
<dbReference type="GO" id="GO:0046872">
    <property type="term" value="F:metal ion binding"/>
    <property type="evidence" value="ECO:0007669"/>
    <property type="project" value="UniProtKB-KW"/>
</dbReference>
<dbReference type="InterPro" id="IPR050295">
    <property type="entry name" value="Plant_2OG-oxidoreductases"/>
</dbReference>
<dbReference type="Proteomes" id="UP000275267">
    <property type="component" value="Unassembled WGS sequence"/>
</dbReference>
<organism evidence="4 5">
    <name type="scientific">Panicum miliaceum</name>
    <name type="common">Proso millet</name>
    <name type="synonym">Broomcorn millet</name>
    <dbReference type="NCBI Taxonomy" id="4540"/>
    <lineage>
        <taxon>Eukaryota</taxon>
        <taxon>Viridiplantae</taxon>
        <taxon>Streptophyta</taxon>
        <taxon>Embryophyta</taxon>
        <taxon>Tracheophyta</taxon>
        <taxon>Spermatophyta</taxon>
        <taxon>Magnoliopsida</taxon>
        <taxon>Liliopsida</taxon>
        <taxon>Poales</taxon>
        <taxon>Poaceae</taxon>
        <taxon>PACMAD clade</taxon>
        <taxon>Panicoideae</taxon>
        <taxon>Panicodae</taxon>
        <taxon>Paniceae</taxon>
        <taxon>Panicinae</taxon>
        <taxon>Panicum</taxon>
        <taxon>Panicum sect. Panicum</taxon>
    </lineage>
</organism>
<keyword evidence="1" id="KW-0479">Metal-binding</keyword>
<dbReference type="InterPro" id="IPR027443">
    <property type="entry name" value="IPNS-like_sf"/>
</dbReference>
<proteinExistence type="predicted"/>
<protein>
    <recommendedName>
        <fullName evidence="3">Isopenicillin N synthase-like Fe(2+) 2OG dioxygenase domain-containing protein</fullName>
    </recommendedName>
</protein>
<evidence type="ECO:0000259" key="3">
    <source>
        <dbReference type="Pfam" id="PF03171"/>
    </source>
</evidence>
<evidence type="ECO:0000313" key="4">
    <source>
        <dbReference type="EMBL" id="RLN36508.1"/>
    </source>
</evidence>
<dbReference type="EMBL" id="PQIB02000002">
    <property type="protein sequence ID" value="RLN36508.1"/>
    <property type="molecule type" value="Genomic_DNA"/>
</dbReference>
<dbReference type="SUPFAM" id="SSF51197">
    <property type="entry name" value="Clavaminate synthase-like"/>
    <property type="match status" value="1"/>
</dbReference>
<dbReference type="STRING" id="4540.A0A3L6TG24"/>
<dbReference type="AlphaFoldDB" id="A0A3L6TG24"/>
<keyword evidence="2" id="KW-0408">Iron</keyword>
<dbReference type="OrthoDB" id="781841at2759"/>
<evidence type="ECO:0000313" key="5">
    <source>
        <dbReference type="Proteomes" id="UP000275267"/>
    </source>
</evidence>
<sequence>MEIMSNGVFRAPMHRVVTSGEERVSLVMFYLPEPERSLEPVEELVDEARPAMYRKLKADTFANGFFDAFAAGERAIDFLKLRVPQEAAASSS</sequence>
<keyword evidence="5" id="KW-1185">Reference proteome</keyword>
<dbReference type="Pfam" id="PF03171">
    <property type="entry name" value="2OG-FeII_Oxy"/>
    <property type="match status" value="1"/>
</dbReference>
<evidence type="ECO:0000256" key="1">
    <source>
        <dbReference type="ARBA" id="ARBA00022723"/>
    </source>
</evidence>